<comment type="caution">
    <text evidence="2">The sequence shown here is derived from an EMBL/GenBank/DDBJ whole genome shotgun (WGS) entry which is preliminary data.</text>
</comment>
<dbReference type="PANTHER" id="PTHR12496:SF2">
    <property type="entry name" value="METHYLTRANSFERASE-LIKE PROTEIN 25B"/>
    <property type="match status" value="1"/>
</dbReference>
<dbReference type="Proteomes" id="UP001075354">
    <property type="component" value="Chromosome 13"/>
</dbReference>
<dbReference type="EMBL" id="JAPTSV010000013">
    <property type="protein sequence ID" value="KAJ1521657.1"/>
    <property type="molecule type" value="Genomic_DNA"/>
</dbReference>
<evidence type="ECO:0000259" key="1">
    <source>
        <dbReference type="Pfam" id="PF13679"/>
    </source>
</evidence>
<dbReference type="PANTHER" id="PTHR12496">
    <property type="entry name" value="CGI-41 METHYLTRANSFERASE"/>
    <property type="match status" value="1"/>
</dbReference>
<name>A0AAV7XAE8_9NEOP</name>
<dbReference type="InterPro" id="IPR052220">
    <property type="entry name" value="METTL25"/>
</dbReference>
<evidence type="ECO:0000313" key="2">
    <source>
        <dbReference type="EMBL" id="KAJ1521657.1"/>
    </source>
</evidence>
<dbReference type="InterPro" id="IPR025714">
    <property type="entry name" value="Methyltranfer_dom"/>
</dbReference>
<gene>
    <name evidence="2" type="ORF">ONE63_003303</name>
</gene>
<organism evidence="2 3">
    <name type="scientific">Megalurothrips usitatus</name>
    <name type="common">bean blossom thrips</name>
    <dbReference type="NCBI Taxonomy" id="439358"/>
    <lineage>
        <taxon>Eukaryota</taxon>
        <taxon>Metazoa</taxon>
        <taxon>Ecdysozoa</taxon>
        <taxon>Arthropoda</taxon>
        <taxon>Hexapoda</taxon>
        <taxon>Insecta</taxon>
        <taxon>Pterygota</taxon>
        <taxon>Neoptera</taxon>
        <taxon>Paraneoptera</taxon>
        <taxon>Thysanoptera</taxon>
        <taxon>Terebrantia</taxon>
        <taxon>Thripoidea</taxon>
        <taxon>Thripidae</taxon>
        <taxon>Megalurothrips</taxon>
    </lineage>
</organism>
<dbReference type="AlphaFoldDB" id="A0AAV7XAE8"/>
<protein>
    <recommendedName>
        <fullName evidence="1">Methyltransferase domain-containing protein</fullName>
    </recommendedName>
</protein>
<dbReference type="Pfam" id="PF13679">
    <property type="entry name" value="Methyltransf_32"/>
    <property type="match status" value="1"/>
</dbReference>
<evidence type="ECO:0000313" key="3">
    <source>
        <dbReference type="Proteomes" id="UP001075354"/>
    </source>
</evidence>
<proteinExistence type="predicted"/>
<reference evidence="2" key="1">
    <citation type="submission" date="2022-12" db="EMBL/GenBank/DDBJ databases">
        <title>Chromosome-level genome assembly of the bean flower thrips Megalurothrips usitatus.</title>
        <authorList>
            <person name="Ma L."/>
            <person name="Liu Q."/>
            <person name="Li H."/>
            <person name="Cai W."/>
        </authorList>
    </citation>
    <scope>NUCLEOTIDE SEQUENCE</scope>
    <source>
        <strain evidence="2">Cailab_2022a</strain>
    </source>
</reference>
<dbReference type="SUPFAM" id="SSF53335">
    <property type="entry name" value="S-adenosyl-L-methionine-dependent methyltransferases"/>
    <property type="match status" value="1"/>
</dbReference>
<dbReference type="InterPro" id="IPR029063">
    <property type="entry name" value="SAM-dependent_MTases_sf"/>
</dbReference>
<sequence length="475" mass="53848">MNISREKRVALDRLKLTQQYSWLLDAFILDFYTENHWESLPATWRHVLSQVSLEELGEWMAMKEGSTSRVWPLSLLALRSASKALSLSREQQCSSEETKENENIASSLKEQRAGAKTDCLLHKNLKNLFVKHVKPKKRHETMVMAKQCAETALRSGISCVVDVGGGKGHLSRLLAYGYGLRVCCVEAQGDLVSSAKEIDKQIEYSALKYLDDSYVQNLPRPEYVVMTVANTGDALDQFRKEVFDKIRNSPEENVSFGIVGLHPCGDLAATMLHLFSNLNEAKFICIASCCYMKLTINKCDKVKGYPLSQFYQSLPKSLTNLSYEALEVSCHAIEVYCQKLQLQQYNTLKIHCYRAALEKLIVKYRPDLKHSGLRSVKHFDKMDFPSYAINALDRIGVVIPLSDLNSSETVERLHRWKDVVIFYSLRLLLAPLVESAVIIDRLFFVHEKGALGNVIPGFDPVVSPRNLMLQGIKLY</sequence>
<accession>A0AAV7XAE8</accession>
<feature type="domain" description="Methyltransferase" evidence="1">
    <location>
        <begin position="136"/>
        <end position="295"/>
    </location>
</feature>
<keyword evidence="3" id="KW-1185">Reference proteome</keyword>